<evidence type="ECO:0000313" key="2">
    <source>
        <dbReference type="Proteomes" id="UP000003835"/>
    </source>
</evidence>
<dbReference type="EMBL" id="DS989862">
    <property type="protein sequence ID" value="EDX72746.1"/>
    <property type="molecule type" value="Genomic_DNA"/>
</dbReference>
<dbReference type="HOGENOM" id="CLU_119035_1_0_3"/>
<accession>B4VZG4</accession>
<gene>
    <name evidence="1" type="ORF">MC7420_5019</name>
</gene>
<evidence type="ECO:0000313" key="1">
    <source>
        <dbReference type="EMBL" id="EDX72746.1"/>
    </source>
</evidence>
<reference evidence="1 2" key="1">
    <citation type="submission" date="2008-07" db="EMBL/GenBank/DDBJ databases">
        <authorList>
            <person name="Tandeau de Marsac N."/>
            <person name="Ferriera S."/>
            <person name="Johnson J."/>
            <person name="Kravitz S."/>
            <person name="Beeson K."/>
            <person name="Sutton G."/>
            <person name="Rogers Y.-H."/>
            <person name="Friedman R."/>
            <person name="Frazier M."/>
            <person name="Venter J.C."/>
        </authorList>
    </citation>
    <scope>NUCLEOTIDE SEQUENCE [LARGE SCALE GENOMIC DNA]</scope>
    <source>
        <strain evidence="1 2">PCC 7420</strain>
    </source>
</reference>
<dbReference type="OrthoDB" id="460464at2"/>
<organism evidence="1 2">
    <name type="scientific">Coleofasciculus chthonoplastes PCC 7420</name>
    <dbReference type="NCBI Taxonomy" id="118168"/>
    <lineage>
        <taxon>Bacteria</taxon>
        <taxon>Bacillati</taxon>
        <taxon>Cyanobacteriota</taxon>
        <taxon>Cyanophyceae</taxon>
        <taxon>Coleofasciculales</taxon>
        <taxon>Coleofasciculaceae</taxon>
        <taxon>Coleofasciculus</taxon>
    </lineage>
</organism>
<dbReference type="RefSeq" id="WP_006104200.1">
    <property type="nucleotide sequence ID" value="NZ_DS989862.1"/>
</dbReference>
<dbReference type="AlphaFoldDB" id="B4VZG4"/>
<keyword evidence="2" id="KW-1185">Reference proteome</keyword>
<dbReference type="Proteomes" id="UP000003835">
    <property type="component" value="Unassembled WGS sequence"/>
</dbReference>
<sequence>MTELALIRKPIIQPTEILSQLQTGQLLRVNSTRGNALIIMHRHHAELAGSGAAVGGIFDADCTRVVPLGTLSLVYPESRYERQKAYQLRQRWILFTQHAMITYVPLHRAKILLSLLYKYFDAQLIDELSDDVIAQLVGVLPKTIGIVRRSRMSPTQQKPQTRKPVGV</sequence>
<protein>
    <submittedName>
        <fullName evidence="1">Uncharacterized protein</fullName>
    </submittedName>
</protein>
<proteinExistence type="predicted"/>
<name>B4VZG4_9CYAN</name>
<dbReference type="eggNOG" id="ENOG5032WGB">
    <property type="taxonomic scope" value="Bacteria"/>
</dbReference>